<proteinExistence type="predicted"/>
<gene>
    <name evidence="1" type="ORF">SAMN03080594_104137</name>
</gene>
<dbReference type="AlphaFoldDB" id="A0A1M5BN22"/>
<protein>
    <submittedName>
        <fullName evidence="1">Uncharacterized protein</fullName>
    </submittedName>
</protein>
<organism evidence="1 2">
    <name type="scientific">Arenibacter palladensis</name>
    <dbReference type="NCBI Taxonomy" id="237373"/>
    <lineage>
        <taxon>Bacteria</taxon>
        <taxon>Pseudomonadati</taxon>
        <taxon>Bacteroidota</taxon>
        <taxon>Flavobacteriia</taxon>
        <taxon>Flavobacteriales</taxon>
        <taxon>Flavobacteriaceae</taxon>
        <taxon>Arenibacter</taxon>
    </lineage>
</organism>
<accession>A0A1M5BN22</accession>
<reference evidence="2" key="1">
    <citation type="submission" date="2016-11" db="EMBL/GenBank/DDBJ databases">
        <authorList>
            <person name="Varghese N."/>
            <person name="Submissions S."/>
        </authorList>
    </citation>
    <scope>NUCLEOTIDE SEQUENCE [LARGE SCALE GENOMIC DNA]</scope>
    <source>
        <strain evidence="2">DSM 17539</strain>
    </source>
</reference>
<dbReference type="Proteomes" id="UP000184406">
    <property type="component" value="Unassembled WGS sequence"/>
</dbReference>
<keyword evidence="2" id="KW-1185">Reference proteome</keyword>
<evidence type="ECO:0000313" key="1">
    <source>
        <dbReference type="EMBL" id="SHF43806.1"/>
    </source>
</evidence>
<name>A0A1M5BN22_9FLAO</name>
<dbReference type="EMBL" id="FQUX01000004">
    <property type="protein sequence ID" value="SHF43806.1"/>
    <property type="molecule type" value="Genomic_DNA"/>
</dbReference>
<sequence length="55" mass="6428">MLIDEMQMFIAKVKLGLLTFIGNILHFIRDFPSKRVTVLFSELEPGKVCLRELYI</sequence>
<evidence type="ECO:0000313" key="2">
    <source>
        <dbReference type="Proteomes" id="UP000184406"/>
    </source>
</evidence>